<reference evidence="1 2" key="1">
    <citation type="submission" date="2018-06" db="EMBL/GenBank/DDBJ databases">
        <authorList>
            <consortium name="Pathogen Informatics"/>
            <person name="Doyle S."/>
        </authorList>
    </citation>
    <scope>NUCLEOTIDE SEQUENCE [LARGE SCALE GENOMIC DNA]</scope>
    <source>
        <strain evidence="1 2">NCTC12239</strain>
    </source>
</reference>
<dbReference type="AlphaFoldDB" id="A0A378JYN6"/>
<dbReference type="Proteomes" id="UP000254040">
    <property type="component" value="Unassembled WGS sequence"/>
</dbReference>
<protein>
    <submittedName>
        <fullName evidence="1">Uncharacterized protein</fullName>
    </submittedName>
</protein>
<evidence type="ECO:0000313" key="2">
    <source>
        <dbReference type="Proteomes" id="UP000254040"/>
    </source>
</evidence>
<accession>A0A378JYN6</accession>
<dbReference type="EMBL" id="UGOG01000001">
    <property type="protein sequence ID" value="STX62582.1"/>
    <property type="molecule type" value="Genomic_DNA"/>
</dbReference>
<proteinExistence type="predicted"/>
<evidence type="ECO:0000313" key="1">
    <source>
        <dbReference type="EMBL" id="STX62582.1"/>
    </source>
</evidence>
<sequence length="43" mass="5110">MQIKQFANLMLLLKTLNSPKTAVYAFQYRTKNNQRRAKHAERS</sequence>
<gene>
    <name evidence="1" type="ORF">NCTC12239_01517</name>
</gene>
<organism evidence="1 2">
    <name type="scientific">Legionella moravica</name>
    <dbReference type="NCBI Taxonomy" id="39962"/>
    <lineage>
        <taxon>Bacteria</taxon>
        <taxon>Pseudomonadati</taxon>
        <taxon>Pseudomonadota</taxon>
        <taxon>Gammaproteobacteria</taxon>
        <taxon>Legionellales</taxon>
        <taxon>Legionellaceae</taxon>
        <taxon>Legionella</taxon>
    </lineage>
</organism>
<name>A0A378JYN6_9GAMM</name>